<feature type="transmembrane region" description="Helical" evidence="1">
    <location>
        <begin position="331"/>
        <end position="353"/>
    </location>
</feature>
<sequence length="400" mass="44711">MLKNFTAAPHRVMFFGGAVQSIAVMLWWTLELTTRYGAQPVSWAVAPRAAHVFLMIYSLLPFFMFGFLMTTFPRWMAGNEIPAERYVTAFGLMSLGVVAFYAGMIFGVAILVVAVASVLAGWGVALYALMRVVLETRPGDKRHPVVLLIALALGWCGLASYLIWLMSAEYGFLNFSIQSGLWFFLLPLFASVAHRMIPFFTSNALSQPDVPRPFWPWWTVLAGSVVHGVLSFADQTNWLWLCDAPVAASTLYLSYLWGFRRSLSNPLLAVLHVGFAWMGIAMLFFTAQSWLVFMNGESRWALAPLHALTIGGYATLMIGMGTRVTLGHSGLPFNIGISLKLMFLGIQLVVLVRVMADVLPLHNPYLWYIFSALGWLACFSPWVWRYLPAFWRPRADGQPG</sequence>
<proteinExistence type="predicted"/>
<name>D9SDP9_GALCS</name>
<dbReference type="InterPro" id="IPR010266">
    <property type="entry name" value="NnrS"/>
</dbReference>
<keyword evidence="1" id="KW-0812">Transmembrane</keyword>
<dbReference type="OrthoDB" id="9770040at2"/>
<dbReference type="Proteomes" id="UP000001235">
    <property type="component" value="Chromosome"/>
</dbReference>
<dbReference type="AlphaFoldDB" id="D9SDP9"/>
<feature type="transmembrane region" description="Helical" evidence="1">
    <location>
        <begin position="214"/>
        <end position="232"/>
    </location>
</feature>
<dbReference type="HOGENOM" id="CLU_041785_0_0_4"/>
<organism evidence="2 3">
    <name type="scientific">Gallionella capsiferriformans (strain ES-2)</name>
    <name type="common">Gallionella ferruginea capsiferriformans (strain ES-2)</name>
    <dbReference type="NCBI Taxonomy" id="395494"/>
    <lineage>
        <taxon>Bacteria</taxon>
        <taxon>Pseudomonadati</taxon>
        <taxon>Pseudomonadota</taxon>
        <taxon>Betaproteobacteria</taxon>
        <taxon>Nitrosomonadales</taxon>
        <taxon>Gallionellaceae</taxon>
        <taxon>Gallionella</taxon>
    </lineage>
</organism>
<dbReference type="eggNOG" id="COG3213">
    <property type="taxonomic scope" value="Bacteria"/>
</dbReference>
<dbReference type="RefSeq" id="WP_013292747.1">
    <property type="nucleotide sequence ID" value="NC_014394.1"/>
</dbReference>
<dbReference type="EMBL" id="CP002159">
    <property type="protein sequence ID" value="ADL54806.1"/>
    <property type="molecule type" value="Genomic_DNA"/>
</dbReference>
<feature type="transmembrane region" description="Helical" evidence="1">
    <location>
        <begin position="50"/>
        <end position="71"/>
    </location>
</feature>
<evidence type="ECO:0000313" key="3">
    <source>
        <dbReference type="Proteomes" id="UP000001235"/>
    </source>
</evidence>
<feature type="transmembrane region" description="Helical" evidence="1">
    <location>
        <begin position="269"/>
        <end position="293"/>
    </location>
</feature>
<gene>
    <name evidence="2" type="ordered locus">Galf_0770</name>
</gene>
<feature type="transmembrane region" description="Helical" evidence="1">
    <location>
        <begin position="12"/>
        <end position="30"/>
    </location>
</feature>
<evidence type="ECO:0000313" key="2">
    <source>
        <dbReference type="EMBL" id="ADL54806.1"/>
    </source>
</evidence>
<reference evidence="2 3" key="1">
    <citation type="submission" date="2010-08" db="EMBL/GenBank/DDBJ databases">
        <title>Complete sequence of Gallionella capsiferriformans ES-2.</title>
        <authorList>
            <consortium name="US DOE Joint Genome Institute"/>
            <person name="Lucas S."/>
            <person name="Copeland A."/>
            <person name="Lapidus A."/>
            <person name="Cheng J.-F."/>
            <person name="Bruce D."/>
            <person name="Goodwin L."/>
            <person name="Pitluck S."/>
            <person name="Chertkov O."/>
            <person name="Davenport K.W."/>
            <person name="Detter J.C."/>
            <person name="Han C."/>
            <person name="Tapia R."/>
            <person name="Land M."/>
            <person name="Hauser L."/>
            <person name="Chang Y.-J."/>
            <person name="Jeffries C."/>
            <person name="Kyrpides N."/>
            <person name="Ivanova N."/>
            <person name="Mikhailova N."/>
            <person name="Shelobolina E.S."/>
            <person name="Picardal F."/>
            <person name="Roden E."/>
            <person name="Emerson D."/>
            <person name="Woyke T."/>
        </authorList>
    </citation>
    <scope>NUCLEOTIDE SEQUENCE [LARGE SCALE GENOMIC DNA]</scope>
    <source>
        <strain evidence="2 3">ES-2</strain>
    </source>
</reference>
<dbReference type="KEGG" id="gca:Galf_0770"/>
<feature type="transmembrane region" description="Helical" evidence="1">
    <location>
        <begin position="238"/>
        <end position="257"/>
    </location>
</feature>
<feature type="transmembrane region" description="Helical" evidence="1">
    <location>
        <begin position="145"/>
        <end position="166"/>
    </location>
</feature>
<feature type="transmembrane region" description="Helical" evidence="1">
    <location>
        <begin position="108"/>
        <end position="133"/>
    </location>
</feature>
<accession>D9SDP9</accession>
<evidence type="ECO:0000256" key="1">
    <source>
        <dbReference type="SAM" id="Phobius"/>
    </source>
</evidence>
<protein>
    <submittedName>
        <fullName evidence="2">NnrS family protein</fullName>
    </submittedName>
</protein>
<keyword evidence="1" id="KW-0472">Membrane</keyword>
<feature type="transmembrane region" description="Helical" evidence="1">
    <location>
        <begin position="83"/>
        <end position="102"/>
    </location>
</feature>
<feature type="transmembrane region" description="Helical" evidence="1">
    <location>
        <begin position="299"/>
        <end position="319"/>
    </location>
</feature>
<feature type="transmembrane region" description="Helical" evidence="1">
    <location>
        <begin position="365"/>
        <end position="384"/>
    </location>
</feature>
<dbReference type="Pfam" id="PF05940">
    <property type="entry name" value="NnrS"/>
    <property type="match status" value="1"/>
</dbReference>
<keyword evidence="3" id="KW-1185">Reference proteome</keyword>
<dbReference type="STRING" id="395494.Galf_0770"/>
<keyword evidence="1" id="KW-1133">Transmembrane helix</keyword>
<feature type="transmembrane region" description="Helical" evidence="1">
    <location>
        <begin position="172"/>
        <end position="193"/>
    </location>
</feature>